<evidence type="ECO:0000313" key="2">
    <source>
        <dbReference type="EMBL" id="THH33463.1"/>
    </source>
</evidence>
<dbReference type="AlphaFoldDB" id="A0A4V3XJK7"/>
<name>A0A4V3XJK7_9APHY</name>
<comment type="caution">
    <text evidence="2">The sequence shown here is derived from an EMBL/GenBank/DDBJ whole genome shotgun (WGS) entry which is preliminary data.</text>
</comment>
<dbReference type="Proteomes" id="UP000308730">
    <property type="component" value="Unassembled WGS sequence"/>
</dbReference>
<evidence type="ECO:0000313" key="3">
    <source>
        <dbReference type="Proteomes" id="UP000308730"/>
    </source>
</evidence>
<sequence>MWELIPSSPTAPLSSPAAESVRLSALPATSKTMRSLEWACAKDRAGRKKRRRRHGASNVFDVPFLPSLDLSSGKDNVEGSDTELEEAITPDTSVELAHFQTPVRKRCGTEEWGPEEEGGKENEPPHSDVEAAMALLGFKVRS</sequence>
<feature type="compositionally biased region" description="Basic and acidic residues" evidence="1">
    <location>
        <begin position="117"/>
        <end position="129"/>
    </location>
</feature>
<feature type="region of interest" description="Disordered" evidence="1">
    <location>
        <begin position="101"/>
        <end position="131"/>
    </location>
</feature>
<dbReference type="OrthoDB" id="6159439at2759"/>
<evidence type="ECO:0000256" key="1">
    <source>
        <dbReference type="SAM" id="MobiDB-lite"/>
    </source>
</evidence>
<proteinExistence type="predicted"/>
<organism evidence="2 3">
    <name type="scientific">Antrodiella citrinella</name>
    <dbReference type="NCBI Taxonomy" id="2447956"/>
    <lineage>
        <taxon>Eukaryota</taxon>
        <taxon>Fungi</taxon>
        <taxon>Dikarya</taxon>
        <taxon>Basidiomycota</taxon>
        <taxon>Agaricomycotina</taxon>
        <taxon>Agaricomycetes</taxon>
        <taxon>Polyporales</taxon>
        <taxon>Steccherinaceae</taxon>
        <taxon>Antrodiella</taxon>
    </lineage>
</organism>
<accession>A0A4V3XJK7</accession>
<keyword evidence="3" id="KW-1185">Reference proteome</keyword>
<gene>
    <name evidence="2" type="ORF">EUX98_g745</name>
</gene>
<dbReference type="EMBL" id="SGPM01000006">
    <property type="protein sequence ID" value="THH33463.1"/>
    <property type="molecule type" value="Genomic_DNA"/>
</dbReference>
<reference evidence="2 3" key="1">
    <citation type="submission" date="2019-02" db="EMBL/GenBank/DDBJ databases">
        <title>Genome sequencing of the rare red list fungi Antrodiella citrinella (Flaviporus citrinellus).</title>
        <authorList>
            <person name="Buettner E."/>
            <person name="Kellner H."/>
        </authorList>
    </citation>
    <scope>NUCLEOTIDE SEQUENCE [LARGE SCALE GENOMIC DNA]</scope>
    <source>
        <strain evidence="2 3">DSM 108506</strain>
    </source>
</reference>
<protein>
    <submittedName>
        <fullName evidence="2">Uncharacterized protein</fullName>
    </submittedName>
</protein>